<gene>
    <name evidence="2" type="ORF">ENP06_03415</name>
</gene>
<keyword evidence="1" id="KW-1133">Transmembrane helix</keyword>
<feature type="transmembrane region" description="Helical" evidence="1">
    <location>
        <begin position="53"/>
        <end position="72"/>
    </location>
</feature>
<evidence type="ECO:0000313" key="2">
    <source>
        <dbReference type="EMBL" id="HEQ88442.1"/>
    </source>
</evidence>
<evidence type="ECO:0000256" key="1">
    <source>
        <dbReference type="SAM" id="Phobius"/>
    </source>
</evidence>
<feature type="transmembrane region" description="Helical" evidence="1">
    <location>
        <begin position="283"/>
        <end position="300"/>
    </location>
</feature>
<organism evidence="2">
    <name type="scientific">Thermoanaerobaculum aquaticum</name>
    <dbReference type="NCBI Taxonomy" id="1312852"/>
    <lineage>
        <taxon>Bacteria</taxon>
        <taxon>Pseudomonadati</taxon>
        <taxon>Acidobacteriota</taxon>
        <taxon>Thermoanaerobaculia</taxon>
        <taxon>Thermoanaerobaculales</taxon>
        <taxon>Thermoanaerobaculaceae</taxon>
        <taxon>Thermoanaerobaculum</taxon>
    </lineage>
</organism>
<comment type="caution">
    <text evidence="2">The sequence shown here is derived from an EMBL/GenBank/DDBJ whole genome shotgun (WGS) entry which is preliminary data.</text>
</comment>
<accession>A0A7V1ZHZ3</accession>
<feature type="transmembrane region" description="Helical" evidence="1">
    <location>
        <begin position="312"/>
        <end position="334"/>
    </location>
</feature>
<sequence>MRWGPVAEDLQWAYKGWIAAHNPVAFLEPFHQHYRPLVLAFFSFASSVFADHWWLYRLSSLAFGVATLWVAGKFLKTHGNLPAGVSAVFVALWLASPLTDEVFFVTCEVQQILCCLGILLALWARRAGSVSRWMWVGALVALGSKEEAIVLPLLAVVQDAVLFRLGPREAWRRTRPLWGLVLAYLLLYRLTAHFQASWFYQNPWLAFPNFLTTWTAFWHLSPPVLTGYSQALASHWPKAVLALMLTGFSVVLAPAARRYVVFSFLSAIVALAPTLPANVQSPRYTFLAYFFFLAGVAVALREMTLRAERWRVAALAVLALVVISVGANDVLVVVGDRADWRNFQQLSTRLDHELEPVLSCLREGKDVLLLRSNDHEPLWRLIRSPQGMPKLYFPRPDDPYGVVAVSALASWRLRRDGIAVRRVLEAVGHRTPVAFAHEVGRFVPVPPPAVDDRRLFGFGMVFLEPVRAAEFNPQAFP</sequence>
<feature type="transmembrane region" description="Helical" evidence="1">
    <location>
        <begin position="102"/>
        <end position="124"/>
    </location>
</feature>
<protein>
    <recommendedName>
        <fullName evidence="3">Glycosyltransferase RgtA/B/C/D-like domain-containing protein</fullName>
    </recommendedName>
</protein>
<feature type="transmembrane region" description="Helical" evidence="1">
    <location>
        <begin position="235"/>
        <end position="252"/>
    </location>
</feature>
<feature type="transmembrane region" description="Helical" evidence="1">
    <location>
        <begin position="177"/>
        <end position="200"/>
    </location>
</feature>
<dbReference type="AlphaFoldDB" id="A0A7V1ZHZ3"/>
<keyword evidence="1" id="KW-0472">Membrane</keyword>
<feature type="transmembrane region" description="Helical" evidence="1">
    <location>
        <begin position="79"/>
        <end position="96"/>
    </location>
</feature>
<dbReference type="EMBL" id="DSHW01000255">
    <property type="protein sequence ID" value="HEQ88442.1"/>
    <property type="molecule type" value="Genomic_DNA"/>
</dbReference>
<proteinExistence type="predicted"/>
<evidence type="ECO:0008006" key="3">
    <source>
        <dbReference type="Google" id="ProtNLM"/>
    </source>
</evidence>
<name>A0A7V1ZHZ3_9BACT</name>
<feature type="transmembrane region" description="Helical" evidence="1">
    <location>
        <begin position="259"/>
        <end position="277"/>
    </location>
</feature>
<keyword evidence="1" id="KW-0812">Transmembrane</keyword>
<reference evidence="2" key="1">
    <citation type="journal article" date="2020" name="mSystems">
        <title>Genome- and Community-Level Interaction Insights into Carbon Utilization and Element Cycling Functions of Hydrothermarchaeota in Hydrothermal Sediment.</title>
        <authorList>
            <person name="Zhou Z."/>
            <person name="Liu Y."/>
            <person name="Xu W."/>
            <person name="Pan J."/>
            <person name="Luo Z.H."/>
            <person name="Li M."/>
        </authorList>
    </citation>
    <scope>NUCLEOTIDE SEQUENCE [LARGE SCALE GENOMIC DNA]</scope>
    <source>
        <strain evidence="2">SpSt-186</strain>
    </source>
</reference>